<dbReference type="AlphaFoldDB" id="A0A843VCI9"/>
<reference evidence="1" key="1">
    <citation type="submission" date="2017-07" db="EMBL/GenBank/DDBJ databases">
        <title>Taro Niue Genome Assembly and Annotation.</title>
        <authorList>
            <person name="Atibalentja N."/>
            <person name="Keating K."/>
            <person name="Fields C.J."/>
        </authorList>
    </citation>
    <scope>NUCLEOTIDE SEQUENCE</scope>
    <source>
        <strain evidence="1">Niue_2</strain>
        <tissue evidence="1">Leaf</tissue>
    </source>
</reference>
<comment type="caution">
    <text evidence="1">The sequence shown here is derived from an EMBL/GenBank/DDBJ whole genome shotgun (WGS) entry which is preliminary data.</text>
</comment>
<protein>
    <submittedName>
        <fullName evidence="1">Uncharacterized protein</fullName>
    </submittedName>
</protein>
<keyword evidence="2" id="KW-1185">Reference proteome</keyword>
<proteinExistence type="predicted"/>
<evidence type="ECO:0000313" key="2">
    <source>
        <dbReference type="Proteomes" id="UP000652761"/>
    </source>
</evidence>
<organism evidence="1 2">
    <name type="scientific">Colocasia esculenta</name>
    <name type="common">Wild taro</name>
    <name type="synonym">Arum esculentum</name>
    <dbReference type="NCBI Taxonomy" id="4460"/>
    <lineage>
        <taxon>Eukaryota</taxon>
        <taxon>Viridiplantae</taxon>
        <taxon>Streptophyta</taxon>
        <taxon>Embryophyta</taxon>
        <taxon>Tracheophyta</taxon>
        <taxon>Spermatophyta</taxon>
        <taxon>Magnoliopsida</taxon>
        <taxon>Liliopsida</taxon>
        <taxon>Araceae</taxon>
        <taxon>Aroideae</taxon>
        <taxon>Colocasieae</taxon>
        <taxon>Colocasia</taxon>
    </lineage>
</organism>
<name>A0A843VCI9_COLES</name>
<sequence>MMGHDRPCGLRRLEIATISISSKIRKFDWKCFVLLLWTSFSWVSKGKRKRKKERKKQRGVHDPRCFDEAFLCHLVPENGGETKLQSSCVVGRLHSLPESSESVSKGSVLATSPTWAGAATADKTEIATGNTHCRASGQGEIQGSAVAFSLGTPPSNTLTWFPFLPVLAPDRSLLKVLRHRARRRFDATGVRHPTPDARYWTMELTDADLCGRAKQLEFQESQKHTFNADHISALETLLLDVYAVLRPTRIDCEHRRNLVYEFDMMAKENYDSITSI</sequence>
<evidence type="ECO:0000313" key="1">
    <source>
        <dbReference type="EMBL" id="MQL91420.1"/>
    </source>
</evidence>
<accession>A0A843VCI9</accession>
<dbReference type="Proteomes" id="UP000652761">
    <property type="component" value="Unassembled WGS sequence"/>
</dbReference>
<dbReference type="EMBL" id="NMUH01001337">
    <property type="protein sequence ID" value="MQL91420.1"/>
    <property type="molecule type" value="Genomic_DNA"/>
</dbReference>
<gene>
    <name evidence="1" type="ORF">Taro_024036</name>
</gene>